<dbReference type="EMBL" id="QNRQ01000002">
    <property type="protein sequence ID" value="RBP41925.1"/>
    <property type="molecule type" value="Genomic_DNA"/>
</dbReference>
<dbReference type="Pfam" id="PF00126">
    <property type="entry name" value="HTH_1"/>
    <property type="match status" value="1"/>
</dbReference>
<dbReference type="PRINTS" id="PR00039">
    <property type="entry name" value="HTHLYSR"/>
</dbReference>
<reference evidence="6 7" key="1">
    <citation type="submission" date="2018-06" db="EMBL/GenBank/DDBJ databases">
        <title>Genomic Encyclopedia of Type Strains, Phase IV (KMG-IV): sequencing the most valuable type-strain genomes for metagenomic binning, comparative biology and taxonomic classification.</title>
        <authorList>
            <person name="Goeker M."/>
        </authorList>
    </citation>
    <scope>NUCLEOTIDE SEQUENCE [LARGE SCALE GENOMIC DNA]</scope>
    <source>
        <strain evidence="6 7">DSM 25520</strain>
    </source>
</reference>
<dbReference type="SUPFAM" id="SSF46785">
    <property type="entry name" value="Winged helix' DNA-binding domain"/>
    <property type="match status" value="1"/>
</dbReference>
<comment type="similarity">
    <text evidence="1">Belongs to the LysR transcriptional regulatory family.</text>
</comment>
<feature type="domain" description="HTH lysR-type" evidence="5">
    <location>
        <begin position="24"/>
        <end position="81"/>
    </location>
</feature>
<dbReference type="Gene3D" id="1.10.10.10">
    <property type="entry name" value="Winged helix-like DNA-binding domain superfamily/Winged helix DNA-binding domain"/>
    <property type="match status" value="1"/>
</dbReference>
<keyword evidence="3 6" id="KW-0238">DNA-binding</keyword>
<evidence type="ECO:0000256" key="4">
    <source>
        <dbReference type="ARBA" id="ARBA00023163"/>
    </source>
</evidence>
<proteinExistence type="inferred from homology"/>
<dbReference type="AlphaFoldDB" id="A0A366HGY2"/>
<evidence type="ECO:0000313" key="7">
    <source>
        <dbReference type="Proteomes" id="UP000253628"/>
    </source>
</evidence>
<evidence type="ECO:0000256" key="1">
    <source>
        <dbReference type="ARBA" id="ARBA00009437"/>
    </source>
</evidence>
<dbReference type="Gene3D" id="3.40.190.290">
    <property type="match status" value="1"/>
</dbReference>
<evidence type="ECO:0000256" key="2">
    <source>
        <dbReference type="ARBA" id="ARBA00023015"/>
    </source>
</evidence>
<evidence type="ECO:0000256" key="3">
    <source>
        <dbReference type="ARBA" id="ARBA00023125"/>
    </source>
</evidence>
<dbReference type="PANTHER" id="PTHR30126">
    <property type="entry name" value="HTH-TYPE TRANSCRIPTIONAL REGULATOR"/>
    <property type="match status" value="1"/>
</dbReference>
<comment type="caution">
    <text evidence="6">The sequence shown here is derived from an EMBL/GenBank/DDBJ whole genome shotgun (WGS) entry which is preliminary data.</text>
</comment>
<gene>
    <name evidence="6" type="ORF">DFR37_102305</name>
</gene>
<dbReference type="GO" id="GO:0000976">
    <property type="term" value="F:transcription cis-regulatory region binding"/>
    <property type="evidence" value="ECO:0007669"/>
    <property type="project" value="TreeGrafter"/>
</dbReference>
<dbReference type="OrthoDB" id="9178397at2"/>
<name>A0A366HGY2_9BURK</name>
<dbReference type="InterPro" id="IPR000847">
    <property type="entry name" value="LysR_HTH_N"/>
</dbReference>
<dbReference type="FunFam" id="1.10.10.10:FF:000001">
    <property type="entry name" value="LysR family transcriptional regulator"/>
    <property type="match status" value="1"/>
</dbReference>
<dbReference type="CDD" id="cd05466">
    <property type="entry name" value="PBP2_LTTR_substrate"/>
    <property type="match status" value="1"/>
</dbReference>
<keyword evidence="7" id="KW-1185">Reference proteome</keyword>
<dbReference type="InterPro" id="IPR036390">
    <property type="entry name" value="WH_DNA-bd_sf"/>
</dbReference>
<accession>A0A366HGY2</accession>
<dbReference type="RefSeq" id="WP_113932156.1">
    <property type="nucleotide sequence ID" value="NZ_JACCEU010000002.1"/>
</dbReference>
<dbReference type="GO" id="GO:0003700">
    <property type="term" value="F:DNA-binding transcription factor activity"/>
    <property type="evidence" value="ECO:0007669"/>
    <property type="project" value="InterPro"/>
</dbReference>
<keyword evidence="4" id="KW-0804">Transcription</keyword>
<dbReference type="SUPFAM" id="SSF53850">
    <property type="entry name" value="Periplasmic binding protein-like II"/>
    <property type="match status" value="1"/>
</dbReference>
<dbReference type="PROSITE" id="PS50931">
    <property type="entry name" value="HTH_LYSR"/>
    <property type="match status" value="1"/>
</dbReference>
<keyword evidence="2" id="KW-0805">Transcription regulation</keyword>
<dbReference type="Proteomes" id="UP000253628">
    <property type="component" value="Unassembled WGS sequence"/>
</dbReference>
<evidence type="ECO:0000259" key="5">
    <source>
        <dbReference type="PROSITE" id="PS50931"/>
    </source>
</evidence>
<protein>
    <submittedName>
        <fullName evidence="6">DNA-binding transcriptional LysR family regulator</fullName>
    </submittedName>
</protein>
<dbReference type="PANTHER" id="PTHR30126:SF40">
    <property type="entry name" value="HTH-TYPE TRANSCRIPTIONAL REGULATOR GLTR"/>
    <property type="match status" value="1"/>
</dbReference>
<dbReference type="InterPro" id="IPR036388">
    <property type="entry name" value="WH-like_DNA-bd_sf"/>
</dbReference>
<dbReference type="InterPro" id="IPR005119">
    <property type="entry name" value="LysR_subst-bd"/>
</dbReference>
<evidence type="ECO:0000313" key="6">
    <source>
        <dbReference type="EMBL" id="RBP41925.1"/>
    </source>
</evidence>
<sequence>MNYHSITASTVPTDPVSKLLVGPLTFRKLELFCHVVALGSVTKAAEELHVAQPAVTAHIRDIERRLGTPLVFREGRRLALTDAGVRFHSWCEDILARCAELSNDLNGISVGSLGHVTIAASMTAGTYRLSDLLAQYRQKSPKVTVTLSIGSAQTATEILRTRGCDFAVLRLDPKQDLHGLTLELLWEDRLLLLGAPEQAAALRSVTAKAMAKLPFVTTPRSTIRRTLEDNLLYSAGVANRQVVMELGHPEAIKQAVKKGIGYTLMEASAAAADIARGELAVVDMPSIDLRMPIYLAVLKDKVLSPMQTGLMDFIRRGARP</sequence>
<dbReference type="Pfam" id="PF03466">
    <property type="entry name" value="LysR_substrate"/>
    <property type="match status" value="1"/>
</dbReference>
<organism evidence="6 7">
    <name type="scientific">Eoetvoesiella caeni</name>
    <dbReference type="NCBI Taxonomy" id="645616"/>
    <lineage>
        <taxon>Bacteria</taxon>
        <taxon>Pseudomonadati</taxon>
        <taxon>Pseudomonadota</taxon>
        <taxon>Betaproteobacteria</taxon>
        <taxon>Burkholderiales</taxon>
        <taxon>Alcaligenaceae</taxon>
        <taxon>Eoetvoesiella</taxon>
    </lineage>
</organism>